<feature type="domain" description="Myb/SANT-like" evidence="2">
    <location>
        <begin position="44"/>
        <end position="97"/>
    </location>
</feature>
<evidence type="ECO:0000256" key="1">
    <source>
        <dbReference type="SAM" id="MobiDB-lite"/>
    </source>
</evidence>
<dbReference type="EMBL" id="CACTIH010003624">
    <property type="protein sequence ID" value="CAA2978978.1"/>
    <property type="molecule type" value="Genomic_DNA"/>
</dbReference>
<dbReference type="Proteomes" id="UP000594638">
    <property type="component" value="Unassembled WGS sequence"/>
</dbReference>
<evidence type="ECO:0000313" key="3">
    <source>
        <dbReference type="EMBL" id="CAA2978978.1"/>
    </source>
</evidence>
<sequence>MDDYGRQWGSYPEHSHSTSGDVDRMQFAASHTQGPQPAVRTSAKWNSPERWVFIAMCETVIAEGHRQGKCFSTKGWQRIVEIFNNSAGKKWTTTQTKYWGKLRE</sequence>
<evidence type="ECO:0000259" key="2">
    <source>
        <dbReference type="Pfam" id="PF12776"/>
    </source>
</evidence>
<dbReference type="OrthoDB" id="922014at2759"/>
<dbReference type="AlphaFoldDB" id="A0A8S0RHR5"/>
<feature type="region of interest" description="Disordered" evidence="1">
    <location>
        <begin position="1"/>
        <end position="43"/>
    </location>
</feature>
<protein>
    <recommendedName>
        <fullName evidence="2">Myb/SANT-like domain-containing protein</fullName>
    </recommendedName>
</protein>
<accession>A0A8S0RHR5</accession>
<dbReference type="Gramene" id="OE9A115410T1">
    <property type="protein sequence ID" value="OE9A115410C1"/>
    <property type="gene ID" value="OE9A115410"/>
</dbReference>
<keyword evidence="4" id="KW-1185">Reference proteome</keyword>
<proteinExistence type="predicted"/>
<dbReference type="Pfam" id="PF12776">
    <property type="entry name" value="Myb_DNA-bind_3"/>
    <property type="match status" value="1"/>
</dbReference>
<evidence type="ECO:0000313" key="4">
    <source>
        <dbReference type="Proteomes" id="UP000594638"/>
    </source>
</evidence>
<name>A0A8S0RHR5_OLEEU</name>
<feature type="compositionally biased region" description="Basic and acidic residues" evidence="1">
    <location>
        <begin position="13"/>
        <end position="24"/>
    </location>
</feature>
<gene>
    <name evidence="3" type="ORF">OLEA9_A115410</name>
</gene>
<organism evidence="3 4">
    <name type="scientific">Olea europaea subsp. europaea</name>
    <dbReference type="NCBI Taxonomy" id="158383"/>
    <lineage>
        <taxon>Eukaryota</taxon>
        <taxon>Viridiplantae</taxon>
        <taxon>Streptophyta</taxon>
        <taxon>Embryophyta</taxon>
        <taxon>Tracheophyta</taxon>
        <taxon>Spermatophyta</taxon>
        <taxon>Magnoliopsida</taxon>
        <taxon>eudicotyledons</taxon>
        <taxon>Gunneridae</taxon>
        <taxon>Pentapetalae</taxon>
        <taxon>asterids</taxon>
        <taxon>lamiids</taxon>
        <taxon>Lamiales</taxon>
        <taxon>Oleaceae</taxon>
        <taxon>Oleeae</taxon>
        <taxon>Olea</taxon>
    </lineage>
</organism>
<comment type="caution">
    <text evidence="3">The sequence shown here is derived from an EMBL/GenBank/DDBJ whole genome shotgun (WGS) entry which is preliminary data.</text>
</comment>
<reference evidence="3 4" key="1">
    <citation type="submission" date="2019-12" db="EMBL/GenBank/DDBJ databases">
        <authorList>
            <person name="Alioto T."/>
            <person name="Alioto T."/>
            <person name="Gomez Garrido J."/>
        </authorList>
    </citation>
    <scope>NUCLEOTIDE SEQUENCE [LARGE SCALE GENOMIC DNA]</scope>
</reference>
<dbReference type="InterPro" id="IPR024752">
    <property type="entry name" value="Myb/SANT-like_dom"/>
</dbReference>